<evidence type="ECO:0000313" key="2">
    <source>
        <dbReference type="EMBL" id="KAK4707194.1"/>
    </source>
</evidence>
<dbReference type="AlphaFoldDB" id="A0AAV9K3I4"/>
<reference evidence="2 3" key="1">
    <citation type="submission" date="2023-10" db="EMBL/GenBank/DDBJ databases">
        <title>Genome-Wide Identification Analysis in wild type Solanum Pinnatisectum Reveals Some Genes Defensing Phytophthora Infestans.</title>
        <authorList>
            <person name="Sun C."/>
        </authorList>
    </citation>
    <scope>NUCLEOTIDE SEQUENCE [LARGE SCALE GENOMIC DNA]</scope>
    <source>
        <strain evidence="2">LQN</strain>
        <tissue evidence="2">Leaf</tissue>
    </source>
</reference>
<organism evidence="2 3">
    <name type="scientific">Solanum pinnatisectum</name>
    <name type="common">tansyleaf nightshade</name>
    <dbReference type="NCBI Taxonomy" id="50273"/>
    <lineage>
        <taxon>Eukaryota</taxon>
        <taxon>Viridiplantae</taxon>
        <taxon>Streptophyta</taxon>
        <taxon>Embryophyta</taxon>
        <taxon>Tracheophyta</taxon>
        <taxon>Spermatophyta</taxon>
        <taxon>Magnoliopsida</taxon>
        <taxon>eudicotyledons</taxon>
        <taxon>Gunneridae</taxon>
        <taxon>Pentapetalae</taxon>
        <taxon>asterids</taxon>
        <taxon>lamiids</taxon>
        <taxon>Solanales</taxon>
        <taxon>Solanaceae</taxon>
        <taxon>Solanoideae</taxon>
        <taxon>Solaneae</taxon>
        <taxon>Solanum</taxon>
    </lineage>
</organism>
<dbReference type="EMBL" id="JAWPEI010000024">
    <property type="protein sequence ID" value="KAK4707194.1"/>
    <property type="molecule type" value="Genomic_DNA"/>
</dbReference>
<dbReference type="PANTHER" id="PTHR35046:SF9">
    <property type="entry name" value="RNA-DIRECTED DNA POLYMERASE"/>
    <property type="match status" value="1"/>
</dbReference>
<dbReference type="PANTHER" id="PTHR35046">
    <property type="entry name" value="ZINC KNUCKLE (CCHC-TYPE) FAMILY PROTEIN"/>
    <property type="match status" value="1"/>
</dbReference>
<proteinExistence type="predicted"/>
<keyword evidence="1" id="KW-0175">Coiled coil</keyword>
<evidence type="ECO:0000256" key="1">
    <source>
        <dbReference type="SAM" id="Coils"/>
    </source>
</evidence>
<name>A0AAV9K3I4_9SOLN</name>
<keyword evidence="3" id="KW-1185">Reference proteome</keyword>
<evidence type="ECO:0000313" key="3">
    <source>
        <dbReference type="Proteomes" id="UP001311915"/>
    </source>
</evidence>
<accession>A0AAV9K3I4</accession>
<sequence length="383" mass="44723">MKMKVKKHHGMSQQGINQGVKACKVDQEVDLVQCPLKGDNMGTTLRVETNGKEEHGNRYQGEHQRGYHYNDQGGHGGWDVGINSIKMTLPTFKGECNPDAYLEWELQCDRIFNVFELADVKSSCYGIAQFKGYSVTLWEHMKRYHLVVQEGHPPPWLKLKRSIRANTALVEFLKLPTIKHANPYKLQWLSECGEFRVHRQVMIKFKIGKYQDEYSHVLNDNKYVLHPMYTSQFNDIYQRMSKLREKKKCEEDHVEAESQKEEERRKLKGKAQVLLANYKEIREEIDSKSSLILITHRDHVLQTNQSHFSIPNSISFLLQDYEVVFPKELPSGFTPLRGIEHQMTSCWDHNCQTRRLIKAIRRTPKSYKGKLRNSSTNAMLERA</sequence>
<gene>
    <name evidence="2" type="ORF">R3W88_033246</name>
</gene>
<dbReference type="Proteomes" id="UP001311915">
    <property type="component" value="Unassembled WGS sequence"/>
</dbReference>
<feature type="coiled-coil region" evidence="1">
    <location>
        <begin position="240"/>
        <end position="284"/>
    </location>
</feature>
<protein>
    <submittedName>
        <fullName evidence="2">Uncharacterized protein</fullName>
    </submittedName>
</protein>
<comment type="caution">
    <text evidence="2">The sequence shown here is derived from an EMBL/GenBank/DDBJ whole genome shotgun (WGS) entry which is preliminary data.</text>
</comment>